<keyword evidence="5" id="KW-1185">Reference proteome</keyword>
<dbReference type="RefSeq" id="WP_194703011.1">
    <property type="nucleotide sequence ID" value="NZ_JADKNH010000011.1"/>
</dbReference>
<dbReference type="SUPFAM" id="SSF51395">
    <property type="entry name" value="FMN-linked oxidoreductases"/>
    <property type="match status" value="1"/>
</dbReference>
<dbReference type="Gene3D" id="3.20.20.70">
    <property type="entry name" value="Aldolase class I"/>
    <property type="match status" value="1"/>
</dbReference>
<evidence type="ECO:0000256" key="2">
    <source>
        <dbReference type="ARBA" id="ARBA00023002"/>
    </source>
</evidence>
<gene>
    <name evidence="4" type="ORF">ISU02_16820</name>
</gene>
<evidence type="ECO:0000313" key="4">
    <source>
        <dbReference type="EMBL" id="MBF4694766.1"/>
    </source>
</evidence>
<reference evidence="4 5" key="1">
    <citation type="submission" date="2020-11" db="EMBL/GenBank/DDBJ databases">
        <title>Fusibacter basophilias sp. nov.</title>
        <authorList>
            <person name="Qiu D."/>
        </authorList>
    </citation>
    <scope>NUCLEOTIDE SEQUENCE [LARGE SCALE GENOMIC DNA]</scope>
    <source>
        <strain evidence="4 5">Q10-2</strain>
    </source>
</reference>
<dbReference type="InterPro" id="IPR001155">
    <property type="entry name" value="OxRdtase_FMN_N"/>
</dbReference>
<comment type="caution">
    <text evidence="4">The sequence shown here is derived from an EMBL/GenBank/DDBJ whole genome shotgun (WGS) entry which is preliminary data.</text>
</comment>
<dbReference type="InterPro" id="IPR051799">
    <property type="entry name" value="NADH_flavin_oxidoreductase"/>
</dbReference>
<feature type="domain" description="NADH:flavin oxidoreductase/NADH oxidase N-terminal" evidence="3">
    <location>
        <begin position="6"/>
        <end position="333"/>
    </location>
</feature>
<proteinExistence type="predicted"/>
<sequence>MLTENLTIKNIILKNRIIAAPMVTNYWDDHGNPTAKTLELYEGYANSGTGLVVAEQLIVHPWGRSALKQPSLYDDDSALALRELTKIFREKEIPVVAQLNFSSRVITPALLDTPNFKFVSPSGLPTPRKSNVDAESCALELSEIDEIIKAFADAARRAVEISMFNGGVQIYASHGYLISQFLSPLTNVRTDAYGGSLGNRSRLLFEIVKTVKKAIGDVPLSVRLGASDQMPGELENGLTLKESIWVAEELSKMGIDWLSVSGNHCIYGIGVNDDDTAYFAPYSKAMRDVVHKHNVLVDCTGGIRSREKAEKLLEGCICDLIGIGRPLASNKSFLEGWHL</sequence>
<organism evidence="4 5">
    <name type="scientific">Fusibacter ferrireducens</name>
    <dbReference type="NCBI Taxonomy" id="2785058"/>
    <lineage>
        <taxon>Bacteria</taxon>
        <taxon>Bacillati</taxon>
        <taxon>Bacillota</taxon>
        <taxon>Clostridia</taxon>
        <taxon>Eubacteriales</taxon>
        <taxon>Eubacteriales Family XII. Incertae Sedis</taxon>
        <taxon>Fusibacter</taxon>
    </lineage>
</organism>
<keyword evidence="2" id="KW-0560">Oxidoreductase</keyword>
<evidence type="ECO:0000256" key="1">
    <source>
        <dbReference type="ARBA" id="ARBA00022630"/>
    </source>
</evidence>
<dbReference type="CDD" id="cd02803">
    <property type="entry name" value="OYE_like_FMN_family"/>
    <property type="match status" value="1"/>
</dbReference>
<name>A0ABR9ZWD8_9FIRM</name>
<evidence type="ECO:0000313" key="5">
    <source>
        <dbReference type="Proteomes" id="UP000614200"/>
    </source>
</evidence>
<dbReference type="EMBL" id="JADKNH010000011">
    <property type="protein sequence ID" value="MBF4694766.1"/>
    <property type="molecule type" value="Genomic_DNA"/>
</dbReference>
<accession>A0ABR9ZWD8</accession>
<dbReference type="PANTHER" id="PTHR43656:SF2">
    <property type="entry name" value="BINDING OXIDOREDUCTASE, PUTATIVE (AFU_ORTHOLOGUE AFUA_2G08260)-RELATED"/>
    <property type="match status" value="1"/>
</dbReference>
<dbReference type="Proteomes" id="UP000614200">
    <property type="component" value="Unassembled WGS sequence"/>
</dbReference>
<dbReference type="PANTHER" id="PTHR43656">
    <property type="entry name" value="BINDING OXIDOREDUCTASE, PUTATIVE (AFU_ORTHOLOGUE AFUA_2G08260)-RELATED"/>
    <property type="match status" value="1"/>
</dbReference>
<dbReference type="InterPro" id="IPR013785">
    <property type="entry name" value="Aldolase_TIM"/>
</dbReference>
<dbReference type="Pfam" id="PF00724">
    <property type="entry name" value="Oxidored_FMN"/>
    <property type="match status" value="1"/>
</dbReference>
<protein>
    <submittedName>
        <fullName evidence="4">NADH:flavin oxidoreductase</fullName>
    </submittedName>
</protein>
<keyword evidence="1" id="KW-0285">Flavoprotein</keyword>
<evidence type="ECO:0000259" key="3">
    <source>
        <dbReference type="Pfam" id="PF00724"/>
    </source>
</evidence>